<feature type="domain" description="DUF2470" evidence="1">
    <location>
        <begin position="74"/>
        <end position="127"/>
    </location>
</feature>
<accession>A0A2V3ISR3</accession>
<evidence type="ECO:0000313" key="3">
    <source>
        <dbReference type="Proteomes" id="UP000247409"/>
    </source>
</evidence>
<proteinExistence type="predicted"/>
<name>A0A2V3ISR3_9FLOR</name>
<dbReference type="AlphaFoldDB" id="A0A2V3ISR3"/>
<sequence>MNSAFVSVFSSPARVPRNDRSTCSASAAPLRMSSASRPAAKRIVPVDPPAVAVAAAEQRHAAVPDVPEVAAISATVCEFMNKEHVRDIANYIIKFGNKFDDFSQLSAVKMTALDAAGFTADVVSCEDSHCVCVQERLQWPMGLCHNAAEVITALKHLSALCGLPADF</sequence>
<evidence type="ECO:0000259" key="1">
    <source>
        <dbReference type="Pfam" id="PF10615"/>
    </source>
</evidence>
<comment type="caution">
    <text evidence="2">The sequence shown here is derived from an EMBL/GenBank/DDBJ whole genome shotgun (WGS) entry which is preliminary data.</text>
</comment>
<protein>
    <recommendedName>
        <fullName evidence="1">DUF2470 domain-containing protein</fullName>
    </recommendedName>
</protein>
<organism evidence="2 3">
    <name type="scientific">Gracilariopsis chorda</name>
    <dbReference type="NCBI Taxonomy" id="448386"/>
    <lineage>
        <taxon>Eukaryota</taxon>
        <taxon>Rhodophyta</taxon>
        <taxon>Florideophyceae</taxon>
        <taxon>Rhodymeniophycidae</taxon>
        <taxon>Gracilariales</taxon>
        <taxon>Gracilariaceae</taxon>
        <taxon>Gracilariopsis</taxon>
    </lineage>
</organism>
<reference evidence="2 3" key="1">
    <citation type="journal article" date="2018" name="Mol. Biol. Evol.">
        <title>Analysis of the draft genome of the red seaweed Gracilariopsis chorda provides insights into genome size evolution in Rhodophyta.</title>
        <authorList>
            <person name="Lee J."/>
            <person name="Yang E.C."/>
            <person name="Graf L."/>
            <person name="Yang J.H."/>
            <person name="Qiu H."/>
            <person name="Zel Zion U."/>
            <person name="Chan C.X."/>
            <person name="Stephens T.G."/>
            <person name="Weber A.P.M."/>
            <person name="Boo G.H."/>
            <person name="Boo S.M."/>
            <person name="Kim K.M."/>
            <person name="Shin Y."/>
            <person name="Jung M."/>
            <person name="Lee S.J."/>
            <person name="Yim H.S."/>
            <person name="Lee J.H."/>
            <person name="Bhattacharya D."/>
            <person name="Yoon H.S."/>
        </authorList>
    </citation>
    <scope>NUCLEOTIDE SEQUENCE [LARGE SCALE GENOMIC DNA]</scope>
    <source>
        <strain evidence="2 3">SKKU-2015</strain>
        <tissue evidence="2">Whole body</tissue>
    </source>
</reference>
<dbReference type="InterPro" id="IPR037119">
    <property type="entry name" value="Haem_oxidase_HugZ-like_sf"/>
</dbReference>
<dbReference type="Pfam" id="PF10615">
    <property type="entry name" value="DUF2470"/>
    <property type="match status" value="1"/>
</dbReference>
<keyword evidence="3" id="KW-1185">Reference proteome</keyword>
<dbReference type="InterPro" id="IPR019595">
    <property type="entry name" value="DUF2470"/>
</dbReference>
<gene>
    <name evidence="2" type="ORF">BWQ96_05113</name>
</gene>
<dbReference type="EMBL" id="NBIV01000069">
    <property type="protein sequence ID" value="PXF45139.1"/>
    <property type="molecule type" value="Genomic_DNA"/>
</dbReference>
<dbReference type="Proteomes" id="UP000247409">
    <property type="component" value="Unassembled WGS sequence"/>
</dbReference>
<dbReference type="Gene3D" id="3.20.180.10">
    <property type="entry name" value="PNP-oxidase-like"/>
    <property type="match status" value="1"/>
</dbReference>
<evidence type="ECO:0000313" key="2">
    <source>
        <dbReference type="EMBL" id="PXF45139.1"/>
    </source>
</evidence>